<organism evidence="2 3">
    <name type="scientific">Bradyrhizobium zhengyangense</name>
    <dbReference type="NCBI Taxonomy" id="2911009"/>
    <lineage>
        <taxon>Bacteria</taxon>
        <taxon>Pseudomonadati</taxon>
        <taxon>Pseudomonadota</taxon>
        <taxon>Alphaproteobacteria</taxon>
        <taxon>Hyphomicrobiales</taxon>
        <taxon>Nitrobacteraceae</taxon>
        <taxon>Bradyrhizobium</taxon>
    </lineage>
</organism>
<gene>
    <name evidence="2" type="ORF">L6637_41435</name>
</gene>
<dbReference type="RefSeq" id="WP_237874355.1">
    <property type="nucleotide sequence ID" value="NZ_JAKLUA010000047.1"/>
</dbReference>
<dbReference type="InterPro" id="IPR013321">
    <property type="entry name" value="Arc_rbn_hlx_hlx"/>
</dbReference>
<reference evidence="2" key="1">
    <citation type="submission" date="2022-01" db="EMBL/GenBank/DDBJ databases">
        <title>Genome sequnece data of strain Bradyrhizobium sp. nov.</title>
        <authorList>
            <person name="Zhang J."/>
        </authorList>
    </citation>
    <scope>NUCLEOTIDE SEQUENCE</scope>
    <source>
        <strain evidence="2">WYCCWR 12774</strain>
    </source>
</reference>
<dbReference type="Proteomes" id="UP001139012">
    <property type="component" value="Unassembled WGS sequence"/>
</dbReference>
<dbReference type="Gene3D" id="1.10.1220.10">
    <property type="entry name" value="Met repressor-like"/>
    <property type="match status" value="1"/>
</dbReference>
<proteinExistence type="predicted"/>
<evidence type="ECO:0000259" key="1">
    <source>
        <dbReference type="Pfam" id="PF03869"/>
    </source>
</evidence>
<dbReference type="InterPro" id="IPR005569">
    <property type="entry name" value="Arc_DNA-bd_dom"/>
</dbReference>
<accession>A0ABS9M245</accession>
<dbReference type="GO" id="GO:0003677">
    <property type="term" value="F:DNA binding"/>
    <property type="evidence" value="ECO:0007669"/>
    <property type="project" value="UniProtKB-KW"/>
</dbReference>
<protein>
    <submittedName>
        <fullName evidence="2">Arc family DNA-binding protein</fullName>
    </submittedName>
</protein>
<dbReference type="InterPro" id="IPR010985">
    <property type="entry name" value="Ribbon_hlx_hlx"/>
</dbReference>
<feature type="domain" description="Arc-like DNA binding" evidence="1">
    <location>
        <begin position="12"/>
        <end position="47"/>
    </location>
</feature>
<dbReference type="EMBL" id="JAKLUA010000047">
    <property type="protein sequence ID" value="MCG2673341.1"/>
    <property type="molecule type" value="Genomic_DNA"/>
</dbReference>
<dbReference type="SUPFAM" id="SSF47598">
    <property type="entry name" value="Ribbon-helix-helix"/>
    <property type="match status" value="1"/>
</dbReference>
<evidence type="ECO:0000313" key="2">
    <source>
        <dbReference type="EMBL" id="MCG2673341.1"/>
    </source>
</evidence>
<sequence length="92" mass="9998">MMAKKAVRSTGRGSDQFVLRLPEGMRDQVAAAAEQTGMSMNAVIVKALALHLKIVGDDLSDQVSQLWTKVEALESAVADLREEMHPSFDPSD</sequence>
<comment type="caution">
    <text evidence="2">The sequence shown here is derived from an EMBL/GenBank/DDBJ whole genome shotgun (WGS) entry which is preliminary data.</text>
</comment>
<evidence type="ECO:0000313" key="3">
    <source>
        <dbReference type="Proteomes" id="UP001139012"/>
    </source>
</evidence>
<dbReference type="Pfam" id="PF03869">
    <property type="entry name" value="Arc"/>
    <property type="match status" value="1"/>
</dbReference>
<keyword evidence="2" id="KW-0238">DNA-binding</keyword>
<name>A0ABS9M245_9BRAD</name>
<keyword evidence="3" id="KW-1185">Reference proteome</keyword>